<evidence type="ECO:0000313" key="2">
    <source>
        <dbReference type="EMBL" id="MBO2454690.1"/>
    </source>
</evidence>
<name>A0A939TFS4_9ACTN</name>
<dbReference type="RefSeq" id="WP_208262919.1">
    <property type="nucleotide sequence ID" value="NZ_JAGEOJ010000028.1"/>
</dbReference>
<reference evidence="2" key="1">
    <citation type="submission" date="2021-03" db="EMBL/GenBank/DDBJ databases">
        <authorList>
            <person name="Kanchanasin P."/>
            <person name="Saeng-In P."/>
            <person name="Phongsopitanun W."/>
            <person name="Yuki M."/>
            <person name="Kudo T."/>
            <person name="Ohkuma M."/>
            <person name="Tanasupawat S."/>
        </authorList>
    </citation>
    <scope>NUCLEOTIDE SEQUENCE</scope>
    <source>
        <strain evidence="2">GKU 128</strain>
    </source>
</reference>
<dbReference type="GO" id="GO:0016787">
    <property type="term" value="F:hydrolase activity"/>
    <property type="evidence" value="ECO:0007669"/>
    <property type="project" value="UniProtKB-KW"/>
</dbReference>
<dbReference type="PANTHER" id="PTHR43798:SF33">
    <property type="entry name" value="HYDROLASE, PUTATIVE (AFU_ORTHOLOGUE AFUA_2G14860)-RELATED"/>
    <property type="match status" value="1"/>
</dbReference>
<dbReference type="Proteomes" id="UP000669179">
    <property type="component" value="Unassembled WGS sequence"/>
</dbReference>
<dbReference type="InterPro" id="IPR000073">
    <property type="entry name" value="AB_hydrolase_1"/>
</dbReference>
<keyword evidence="3" id="KW-1185">Reference proteome</keyword>
<feature type="domain" description="AB hydrolase-1" evidence="1">
    <location>
        <begin position="22"/>
        <end position="251"/>
    </location>
</feature>
<organism evidence="2 3">
    <name type="scientific">Actinomadura barringtoniae</name>
    <dbReference type="NCBI Taxonomy" id="1427535"/>
    <lineage>
        <taxon>Bacteria</taxon>
        <taxon>Bacillati</taxon>
        <taxon>Actinomycetota</taxon>
        <taxon>Actinomycetes</taxon>
        <taxon>Streptosporangiales</taxon>
        <taxon>Thermomonosporaceae</taxon>
        <taxon>Actinomadura</taxon>
    </lineage>
</organism>
<comment type="caution">
    <text evidence="2">The sequence shown here is derived from an EMBL/GenBank/DDBJ whole genome shotgun (WGS) entry which is preliminary data.</text>
</comment>
<accession>A0A939TFS4</accession>
<dbReference type="AlphaFoldDB" id="A0A939TFS4"/>
<dbReference type="InterPro" id="IPR029058">
    <property type="entry name" value="AB_hydrolase_fold"/>
</dbReference>
<keyword evidence="2" id="KW-0378">Hydrolase</keyword>
<protein>
    <submittedName>
        <fullName evidence="2">Alpha/beta hydrolase</fullName>
    </submittedName>
</protein>
<dbReference type="EMBL" id="JAGEOJ010000028">
    <property type="protein sequence ID" value="MBO2454690.1"/>
    <property type="molecule type" value="Genomic_DNA"/>
</dbReference>
<dbReference type="GO" id="GO:0016020">
    <property type="term" value="C:membrane"/>
    <property type="evidence" value="ECO:0007669"/>
    <property type="project" value="TreeGrafter"/>
</dbReference>
<proteinExistence type="predicted"/>
<dbReference type="SUPFAM" id="SSF53474">
    <property type="entry name" value="alpha/beta-Hydrolases"/>
    <property type="match status" value="1"/>
</dbReference>
<sequence>MPSITVEDATVHYAAEGNGPGLVLVHGTQGSGETNWAHLVHAFTDARTVIRPDFSGSGKTTDGGGELSVEGLAGQVAAVARAAADGPADVVGFSLGAVVAAAAAALRPGLVRRLVLVAGWPYTGDARQRLMFQLWRDLVAQDFQLFNRMAVLCGFSPAFVEAMGEQGIAEAVASGSREPGLDRQIDLDLRVDIRGLLPGITAPTLVVGLTQDQMVPGWGPSALHEGISGSRYTEIDSGHMVIFERPAELVDLVRGFILD</sequence>
<dbReference type="InterPro" id="IPR050266">
    <property type="entry name" value="AB_hydrolase_sf"/>
</dbReference>
<dbReference type="PANTHER" id="PTHR43798">
    <property type="entry name" value="MONOACYLGLYCEROL LIPASE"/>
    <property type="match status" value="1"/>
</dbReference>
<gene>
    <name evidence="2" type="ORF">J4573_46910</name>
</gene>
<evidence type="ECO:0000259" key="1">
    <source>
        <dbReference type="Pfam" id="PF12697"/>
    </source>
</evidence>
<dbReference type="Gene3D" id="3.40.50.1820">
    <property type="entry name" value="alpha/beta hydrolase"/>
    <property type="match status" value="1"/>
</dbReference>
<dbReference type="Pfam" id="PF12697">
    <property type="entry name" value="Abhydrolase_6"/>
    <property type="match status" value="1"/>
</dbReference>
<dbReference type="PRINTS" id="PR00111">
    <property type="entry name" value="ABHYDROLASE"/>
</dbReference>
<evidence type="ECO:0000313" key="3">
    <source>
        <dbReference type="Proteomes" id="UP000669179"/>
    </source>
</evidence>